<dbReference type="EMBL" id="WHJF01000083">
    <property type="protein sequence ID" value="NHZ65441.1"/>
    <property type="molecule type" value="Genomic_DNA"/>
</dbReference>
<dbReference type="Pfam" id="PF09234">
    <property type="entry name" value="DUF1963"/>
    <property type="match status" value="1"/>
</dbReference>
<protein>
    <submittedName>
        <fullName evidence="1">DUF1963 domain-containing protein</fullName>
    </submittedName>
</protein>
<dbReference type="InterPro" id="IPR015315">
    <property type="entry name" value="DUF1963"/>
</dbReference>
<reference evidence="1 2" key="1">
    <citation type="submission" date="2019-10" db="EMBL/GenBank/DDBJ databases">
        <title>Taxonomy of Antarctic Massilia spp.: description of Massilia rubra sp. nov., Massilia aquatica sp. nov., Massilia mucilaginosa sp. nov., Massilia frigida sp. nov. isolated from streams, lakes and regoliths.</title>
        <authorList>
            <person name="Holochova P."/>
            <person name="Sedlacek I."/>
            <person name="Kralova S."/>
            <person name="Maslanova I."/>
            <person name="Busse H.-J."/>
            <person name="Stankova E."/>
            <person name="Vrbovska V."/>
            <person name="Kovarovic V."/>
            <person name="Bartak M."/>
            <person name="Svec P."/>
            <person name="Pantucek R."/>
        </authorList>
    </citation>
    <scope>NUCLEOTIDE SEQUENCE [LARGE SCALE GENOMIC DNA]</scope>
    <source>
        <strain evidence="1 2">CCM 8694</strain>
    </source>
</reference>
<dbReference type="Proteomes" id="UP000610594">
    <property type="component" value="Unassembled WGS sequence"/>
</dbReference>
<gene>
    <name evidence="1" type="ORF">F1735_24595</name>
</gene>
<dbReference type="SUPFAM" id="SSF103032">
    <property type="entry name" value="Hypothetical protein YwqG"/>
    <property type="match status" value="1"/>
</dbReference>
<dbReference type="PANTHER" id="PTHR36436:SF6">
    <property type="entry name" value="SLL5081 PROTEIN"/>
    <property type="match status" value="1"/>
</dbReference>
<sequence>MKLFLPAATNVAFCQRKHLDHTGTRLPSCDLNDIHCRPCCARWLPVAALMLAALALAACAPEQPAPAPAKGAPAQQKLPPVVYGQLPPELARYAEAIDRSRLPYIHIDLHQPHKLAPWNSSLGGAAYLPKGQEYPAGPDGVPLTLLAQFNFSEMPALEGYPAGGMLQFYISGSKSKGHFYGASSESTKPYNAERAFLSLARQRWFRVLYHPTVARDVKKLQPTTVIASDNLPMAGTSALTFGIRTEPVSVQDYRFARILGQPPWELFKQFGAKQDAVSENYETFSQKYTIAKLGGYSKPTQTDVRTAQPDGDWLVLFELQGGGVKGGFYSEWGDSGMAVFYIRRQDLARRDFSNVVYSWDNL</sequence>
<evidence type="ECO:0000313" key="2">
    <source>
        <dbReference type="Proteomes" id="UP000610594"/>
    </source>
</evidence>
<dbReference type="PANTHER" id="PTHR36436">
    <property type="entry name" value="SLL5081 PROTEIN"/>
    <property type="match status" value="1"/>
</dbReference>
<dbReference type="Gene3D" id="2.30.320.10">
    <property type="entry name" value="YwqG-like"/>
    <property type="match status" value="1"/>
</dbReference>
<comment type="caution">
    <text evidence="1">The sequence shown here is derived from an EMBL/GenBank/DDBJ whole genome shotgun (WGS) entry which is preliminary data.</text>
</comment>
<evidence type="ECO:0000313" key="1">
    <source>
        <dbReference type="EMBL" id="NHZ65441.1"/>
    </source>
</evidence>
<dbReference type="InterPro" id="IPR035948">
    <property type="entry name" value="YwqG-like_sf"/>
</dbReference>
<name>A0ABX0MSP5_9BURK</name>
<keyword evidence="2" id="KW-1185">Reference proteome</keyword>
<organism evidence="1 2">
    <name type="scientific">Massilia genomosp. 1</name>
    <dbReference type="NCBI Taxonomy" id="2609280"/>
    <lineage>
        <taxon>Bacteria</taxon>
        <taxon>Pseudomonadati</taxon>
        <taxon>Pseudomonadota</taxon>
        <taxon>Betaproteobacteria</taxon>
        <taxon>Burkholderiales</taxon>
        <taxon>Oxalobacteraceae</taxon>
        <taxon>Telluria group</taxon>
        <taxon>Massilia</taxon>
    </lineage>
</organism>
<accession>A0ABX0MSP5</accession>
<proteinExistence type="predicted"/>